<sequence>MSELILTVDVGNTATTCGLYEKEGPIKALFSFKTTMVTSAEELLAKINQFFILYKVSLTEIKGLSLSSVVPPLEDFWVELGKRWLAREVVVASKETVPLSLDLKYPTEVGADRLVNALAGWRKYKRSLIIVDFGTAITFDCLSSEGVYLGGAIAPGLFLSMEALFRGTAKLPRIDLATPPERVIGKDTVSALKSGLLFGFVGLTDYLVKKLAQEMASSPLVVATGGLAGLIAPLSETIQKIDPTLTLDGLFFLWKDRFT</sequence>
<feature type="binding site" evidence="16">
    <location>
        <begin position="9"/>
        <end position="16"/>
    </location>
    <ligand>
        <name>ATP</name>
        <dbReference type="ChEBI" id="CHEBI:30616"/>
    </ligand>
</feature>
<comment type="subcellular location">
    <subcellularLocation>
        <location evidence="3 16">Cytoplasm</location>
    </subcellularLocation>
</comment>
<dbReference type="InterPro" id="IPR004619">
    <property type="entry name" value="Type_III_PanK"/>
</dbReference>
<dbReference type="PANTHER" id="PTHR34265:SF1">
    <property type="entry name" value="TYPE III PANTOTHENATE KINASE"/>
    <property type="match status" value="1"/>
</dbReference>
<name>A0A832GMB6_9BACT</name>
<comment type="cofactor">
    <cofactor evidence="2">
        <name>K(+)</name>
        <dbReference type="ChEBI" id="CHEBI:29103"/>
    </cofactor>
</comment>
<dbReference type="HAMAP" id="MF_01274">
    <property type="entry name" value="Pantothen_kinase_3"/>
    <property type="match status" value="1"/>
</dbReference>
<accession>A0A832GMB6</accession>
<comment type="cofactor">
    <cofactor evidence="16">
        <name>NH4(+)</name>
        <dbReference type="ChEBI" id="CHEBI:28938"/>
    </cofactor>
    <cofactor evidence="16">
        <name>K(+)</name>
        <dbReference type="ChEBI" id="CHEBI:29103"/>
    </cofactor>
    <text evidence="16">A monovalent cation. Ammonium or potassium.</text>
</comment>
<keyword evidence="11 16" id="KW-0067">ATP-binding</keyword>
<evidence type="ECO:0000256" key="1">
    <source>
        <dbReference type="ARBA" id="ARBA00001206"/>
    </source>
</evidence>
<dbReference type="AlphaFoldDB" id="A0A832GMB6"/>
<evidence type="ECO:0000256" key="12">
    <source>
        <dbReference type="ARBA" id="ARBA00022958"/>
    </source>
</evidence>
<comment type="pathway">
    <text evidence="4 16">Cofactor biosynthesis; coenzyme A biosynthesis; CoA from (R)-pantothenate: step 1/5.</text>
</comment>
<dbReference type="NCBIfam" id="TIGR00671">
    <property type="entry name" value="baf"/>
    <property type="match status" value="1"/>
</dbReference>
<keyword evidence="10 16" id="KW-0418">Kinase</keyword>
<dbReference type="CDD" id="cd24015">
    <property type="entry name" value="ASKHA_NBD_PanK-III"/>
    <property type="match status" value="1"/>
</dbReference>
<dbReference type="Gene3D" id="3.30.420.40">
    <property type="match status" value="2"/>
</dbReference>
<keyword evidence="12 16" id="KW-0630">Potassium</keyword>
<evidence type="ECO:0000256" key="6">
    <source>
        <dbReference type="ARBA" id="ARBA00012102"/>
    </source>
</evidence>
<dbReference type="UniPathway" id="UPA00241">
    <property type="reaction ID" value="UER00352"/>
</dbReference>
<evidence type="ECO:0000256" key="9">
    <source>
        <dbReference type="ARBA" id="ARBA00022741"/>
    </source>
</evidence>
<keyword evidence="8 16" id="KW-0808">Transferase</keyword>
<dbReference type="SUPFAM" id="SSF53067">
    <property type="entry name" value="Actin-like ATPase domain"/>
    <property type="match status" value="2"/>
</dbReference>
<reference evidence="17" key="1">
    <citation type="journal article" date="2020" name="mSystems">
        <title>Genome- and Community-Level Interaction Insights into Carbon Utilization and Element Cycling Functions of Hydrothermarchaeota in Hydrothermal Sediment.</title>
        <authorList>
            <person name="Zhou Z."/>
            <person name="Liu Y."/>
            <person name="Xu W."/>
            <person name="Pan J."/>
            <person name="Luo Z.H."/>
            <person name="Li M."/>
        </authorList>
    </citation>
    <scope>NUCLEOTIDE SEQUENCE [LARGE SCALE GENOMIC DNA]</scope>
    <source>
        <strain evidence="17">SpSt-605</strain>
    </source>
</reference>
<evidence type="ECO:0000256" key="2">
    <source>
        <dbReference type="ARBA" id="ARBA00001958"/>
    </source>
</evidence>
<dbReference type="GO" id="GO:0015937">
    <property type="term" value="P:coenzyme A biosynthetic process"/>
    <property type="evidence" value="ECO:0007669"/>
    <property type="project" value="UniProtKB-UniRule"/>
</dbReference>
<dbReference type="InterPro" id="IPR043129">
    <property type="entry name" value="ATPase_NBD"/>
</dbReference>
<comment type="caution">
    <text evidence="16">Lacks conserved residue(s) required for the propagation of feature annotation.</text>
</comment>
<dbReference type="Pfam" id="PF03309">
    <property type="entry name" value="Pan_kinase"/>
    <property type="match status" value="1"/>
</dbReference>
<evidence type="ECO:0000256" key="11">
    <source>
        <dbReference type="ARBA" id="ARBA00022840"/>
    </source>
</evidence>
<dbReference type="GO" id="GO:0046872">
    <property type="term" value="F:metal ion binding"/>
    <property type="evidence" value="ECO:0007669"/>
    <property type="project" value="UniProtKB-KW"/>
</dbReference>
<dbReference type="GO" id="GO:0005737">
    <property type="term" value="C:cytoplasm"/>
    <property type="evidence" value="ECO:0007669"/>
    <property type="project" value="UniProtKB-SubCell"/>
</dbReference>
<keyword evidence="13 16" id="KW-0173">Coenzyme A biosynthesis</keyword>
<evidence type="ECO:0000256" key="13">
    <source>
        <dbReference type="ARBA" id="ARBA00022993"/>
    </source>
</evidence>
<feature type="binding site" evidence="16">
    <location>
        <position position="135"/>
    </location>
    <ligand>
        <name>ATP</name>
        <dbReference type="ChEBI" id="CHEBI:30616"/>
    </ligand>
</feature>
<evidence type="ECO:0000256" key="14">
    <source>
        <dbReference type="ARBA" id="ARBA00038036"/>
    </source>
</evidence>
<feature type="binding site" evidence="16">
    <location>
        <position position="188"/>
    </location>
    <ligand>
        <name>substrate</name>
    </ligand>
</feature>
<keyword evidence="16" id="KW-0479">Metal-binding</keyword>
<comment type="subunit">
    <text evidence="5 16">Homodimer.</text>
</comment>
<keyword evidence="7 16" id="KW-0963">Cytoplasm</keyword>
<dbReference type="GO" id="GO:0005524">
    <property type="term" value="F:ATP binding"/>
    <property type="evidence" value="ECO:0007669"/>
    <property type="project" value="UniProtKB-UniRule"/>
</dbReference>
<comment type="caution">
    <text evidence="17">The sequence shown here is derived from an EMBL/GenBank/DDBJ whole genome shotgun (WGS) entry which is preliminary data.</text>
</comment>
<evidence type="ECO:0000256" key="7">
    <source>
        <dbReference type="ARBA" id="ARBA00022490"/>
    </source>
</evidence>
<dbReference type="GO" id="GO:0004594">
    <property type="term" value="F:pantothenate kinase activity"/>
    <property type="evidence" value="ECO:0007669"/>
    <property type="project" value="UniProtKB-UniRule"/>
</dbReference>
<dbReference type="EC" id="2.7.1.33" evidence="6 16"/>
<dbReference type="EMBL" id="DSZU01000111">
    <property type="protein sequence ID" value="HGV55663.1"/>
    <property type="molecule type" value="Genomic_DNA"/>
</dbReference>
<proteinExistence type="inferred from homology"/>
<comment type="catalytic activity">
    <reaction evidence="1 16">
        <text>(R)-pantothenate + ATP = (R)-4'-phosphopantothenate + ADP + H(+)</text>
        <dbReference type="Rhea" id="RHEA:16373"/>
        <dbReference type="ChEBI" id="CHEBI:10986"/>
        <dbReference type="ChEBI" id="CHEBI:15378"/>
        <dbReference type="ChEBI" id="CHEBI:29032"/>
        <dbReference type="ChEBI" id="CHEBI:30616"/>
        <dbReference type="ChEBI" id="CHEBI:456216"/>
        <dbReference type="EC" id="2.7.1.33"/>
    </reaction>
</comment>
<gene>
    <name evidence="16" type="primary">coaX</name>
    <name evidence="17" type="ORF">ENT73_06250</name>
</gene>
<feature type="binding site" evidence="16">
    <location>
        <position position="132"/>
    </location>
    <ligand>
        <name>K(+)</name>
        <dbReference type="ChEBI" id="CHEBI:29103"/>
    </ligand>
</feature>
<evidence type="ECO:0000256" key="10">
    <source>
        <dbReference type="ARBA" id="ARBA00022777"/>
    </source>
</evidence>
<organism evidence="17">
    <name type="scientific">Caldimicrobium thiodismutans</name>
    <dbReference type="NCBI Taxonomy" id="1653476"/>
    <lineage>
        <taxon>Bacteria</taxon>
        <taxon>Pseudomonadati</taxon>
        <taxon>Thermodesulfobacteriota</taxon>
        <taxon>Thermodesulfobacteria</taxon>
        <taxon>Thermodesulfobacteriales</taxon>
        <taxon>Thermodesulfobacteriaceae</taxon>
        <taxon>Caldimicrobium</taxon>
    </lineage>
</organism>
<comment type="function">
    <text evidence="16">Catalyzes the phosphorylation of pantothenate (Pan), the first step in CoA biosynthesis.</text>
</comment>
<evidence type="ECO:0000256" key="15">
    <source>
        <dbReference type="ARBA" id="ARBA00040883"/>
    </source>
</evidence>
<keyword evidence="9 16" id="KW-0547">Nucleotide-binding</keyword>
<dbReference type="PANTHER" id="PTHR34265">
    <property type="entry name" value="TYPE III PANTOTHENATE KINASE"/>
    <property type="match status" value="1"/>
</dbReference>
<dbReference type="NCBIfam" id="NF009855">
    <property type="entry name" value="PRK13321.1"/>
    <property type="match status" value="1"/>
</dbReference>
<protein>
    <recommendedName>
        <fullName evidence="15 16">Type III pantothenate kinase</fullName>
        <ecNumber evidence="6 16">2.7.1.33</ecNumber>
    </recommendedName>
    <alternativeName>
        <fullName evidence="16">PanK-III</fullName>
    </alternativeName>
    <alternativeName>
        <fullName evidence="16">Pantothenic acid kinase</fullName>
    </alternativeName>
</protein>
<feature type="binding site" evidence="16">
    <location>
        <begin position="110"/>
        <end position="113"/>
    </location>
    <ligand>
        <name>substrate</name>
    </ligand>
</feature>
<evidence type="ECO:0000256" key="8">
    <source>
        <dbReference type="ARBA" id="ARBA00022679"/>
    </source>
</evidence>
<evidence type="ECO:0000256" key="3">
    <source>
        <dbReference type="ARBA" id="ARBA00004496"/>
    </source>
</evidence>
<evidence type="ECO:0000313" key="17">
    <source>
        <dbReference type="EMBL" id="HGV55663.1"/>
    </source>
</evidence>
<evidence type="ECO:0000256" key="4">
    <source>
        <dbReference type="ARBA" id="ARBA00005225"/>
    </source>
</evidence>
<evidence type="ECO:0000256" key="16">
    <source>
        <dbReference type="HAMAP-Rule" id="MF_01274"/>
    </source>
</evidence>
<feature type="active site" description="Proton acceptor" evidence="16">
    <location>
        <position position="112"/>
    </location>
</feature>
<comment type="similarity">
    <text evidence="14 16">Belongs to the type III pantothenate kinase family.</text>
</comment>
<evidence type="ECO:0000256" key="5">
    <source>
        <dbReference type="ARBA" id="ARBA00011738"/>
    </source>
</evidence>